<evidence type="ECO:0008006" key="8">
    <source>
        <dbReference type="Google" id="ProtNLM"/>
    </source>
</evidence>
<sequence>MSIEHLPQTTRSKLRSTQILTSLPQIVSELVQNSLDASATQIDVGVNCDEWNCWVRDNGCGMSRDGMDILAEGSEMGRYGSSKAYTQASLNEVSTFGFRGEALASAADLSCLEISSRTSHSRETWQIILKDGKCLYNGQAVRWRRQTPGTVVCVRDVFYNLPVRRMSHPPSTRTLEIVRKDLEQVALMFPEVTFSLEDSKKAENDGWTKGRIMTIPKTGSTLATFKHIYGHALARHVEEINMASAGVKLQGFISLDGALTKSHQYIYVNRHILAVCDLHRTIDNEFAASTFMKHAYEEDGEADTSLQATRRSPRKVERRPVYVLNLTIPPKDMDNCLEPAKASIQLKETHAVASLLSDAIRFFLVHNGFRRKQPLNAAAGSKDKDSPPLRKKQKVHDSIEGNGSLFVFAFDSRPIDRRPIPRTADGVSLPNRSSYIYQDTDVPIDEGDSGITWRDPQTGQTFVIDKRTGNSTTNIVENDPDDEVGGTRHRSGRRTLASAVRSADSNRALSHTDLSNAPEWIQEALQTNEVYALTETRISSLPGSLSTRHDSHGGRDNSGVCGSHRHQGLSKHNYHPCEKERPESLDDILSPLASRFDKFQLRSAQVINQVDRKFIACLMDATDPDSSPDETLPSRETDHKQLVLIDQHAADERVRVEHFLEQLCSGFLGGLEGYVGEVMTLEDPVPVLITRHEAIRLTESKDFQAAFGRWGILFRDLDKITSDDRIDIYGRPDHLDEEAYVQVYVRTVPAIVGQKLLAGEDLRELVKGYLGRLDIEGVPPAHGEPIDMQRGTFTWLKALRWCPQQLIELAKSKACRGAIMFNDSLSLEQCERLVQKLSNTAFPFQCAHGRPSLVPVANIGHSVDRRTSGRRRADVDWESFDLPSVTD</sequence>
<dbReference type="InterPro" id="IPR014790">
    <property type="entry name" value="MutL_C"/>
</dbReference>
<comment type="similarity">
    <text evidence="1">Belongs to the DNA mismatch repair MutL/HexB family.</text>
</comment>
<evidence type="ECO:0000256" key="2">
    <source>
        <dbReference type="ARBA" id="ARBA00022763"/>
    </source>
</evidence>
<feature type="compositionally biased region" description="Basic residues" evidence="3">
    <location>
        <begin position="563"/>
        <end position="574"/>
    </location>
</feature>
<dbReference type="PANTHER" id="PTHR10073:SF47">
    <property type="entry name" value="DNA MISMATCH REPAIR PROTEIN MLH3"/>
    <property type="match status" value="1"/>
</dbReference>
<dbReference type="InterPro" id="IPR020568">
    <property type="entry name" value="Ribosomal_Su5_D2-typ_SF"/>
</dbReference>
<dbReference type="GO" id="GO:0030983">
    <property type="term" value="F:mismatched DNA binding"/>
    <property type="evidence" value="ECO:0007669"/>
    <property type="project" value="InterPro"/>
</dbReference>
<feature type="region of interest" description="Disordered" evidence="3">
    <location>
        <begin position="375"/>
        <end position="396"/>
    </location>
</feature>
<evidence type="ECO:0000259" key="5">
    <source>
        <dbReference type="SMART" id="SM01340"/>
    </source>
</evidence>
<evidence type="ECO:0000313" key="7">
    <source>
        <dbReference type="Proteomes" id="UP000076761"/>
    </source>
</evidence>
<keyword evidence="2" id="KW-0227">DNA damage</keyword>
<dbReference type="Pfam" id="PF13589">
    <property type="entry name" value="HATPase_c_3"/>
    <property type="match status" value="1"/>
</dbReference>
<dbReference type="PROSITE" id="PS00058">
    <property type="entry name" value="DNA_MISMATCH_REPAIR_1"/>
    <property type="match status" value="1"/>
</dbReference>
<dbReference type="InterPro" id="IPR037198">
    <property type="entry name" value="MutL_C_sf"/>
</dbReference>
<dbReference type="SMART" id="SM00853">
    <property type="entry name" value="MutL_C"/>
    <property type="match status" value="1"/>
</dbReference>
<feature type="region of interest" description="Disordered" evidence="3">
    <location>
        <begin position="542"/>
        <end position="577"/>
    </location>
</feature>
<dbReference type="SUPFAM" id="SSF54211">
    <property type="entry name" value="Ribosomal protein S5 domain 2-like"/>
    <property type="match status" value="1"/>
</dbReference>
<dbReference type="GO" id="GO:0006298">
    <property type="term" value="P:mismatch repair"/>
    <property type="evidence" value="ECO:0007669"/>
    <property type="project" value="InterPro"/>
</dbReference>
<dbReference type="Gene3D" id="3.30.565.10">
    <property type="entry name" value="Histidine kinase-like ATPase, C-terminal domain"/>
    <property type="match status" value="1"/>
</dbReference>
<dbReference type="EMBL" id="KV425577">
    <property type="protein sequence ID" value="KZT24590.1"/>
    <property type="molecule type" value="Genomic_DNA"/>
</dbReference>
<dbReference type="STRING" id="1314782.A0A165S2K7"/>
<protein>
    <recommendedName>
        <fullName evidence="8">MutL C-terminal dimerisation domain-containing protein</fullName>
    </recommendedName>
</protein>
<feature type="domain" description="MutL C-terminal dimerisation" evidence="4">
    <location>
        <begin position="606"/>
        <end position="825"/>
    </location>
</feature>
<gene>
    <name evidence="6" type="ORF">NEOLEDRAFT_1170128</name>
</gene>
<evidence type="ECO:0000259" key="4">
    <source>
        <dbReference type="SMART" id="SM00853"/>
    </source>
</evidence>
<proteinExistence type="inferred from homology"/>
<dbReference type="SUPFAM" id="SSF55874">
    <property type="entry name" value="ATPase domain of HSP90 chaperone/DNA topoisomerase II/histidine kinase"/>
    <property type="match status" value="1"/>
</dbReference>
<keyword evidence="7" id="KW-1185">Reference proteome</keyword>
<dbReference type="AlphaFoldDB" id="A0A165S2K7"/>
<dbReference type="InterPro" id="IPR014721">
    <property type="entry name" value="Ribsml_uS5_D2-typ_fold_subgr"/>
</dbReference>
<dbReference type="InterPro" id="IPR036890">
    <property type="entry name" value="HATPase_C_sf"/>
</dbReference>
<dbReference type="GO" id="GO:0061982">
    <property type="term" value="P:meiosis I cell cycle process"/>
    <property type="evidence" value="ECO:0007669"/>
    <property type="project" value="UniProtKB-ARBA"/>
</dbReference>
<dbReference type="GO" id="GO:0016887">
    <property type="term" value="F:ATP hydrolysis activity"/>
    <property type="evidence" value="ECO:0007669"/>
    <property type="project" value="InterPro"/>
</dbReference>
<dbReference type="Pfam" id="PF01119">
    <property type="entry name" value="DNA_mis_repair"/>
    <property type="match status" value="1"/>
</dbReference>
<dbReference type="InParanoid" id="A0A165S2K7"/>
<feature type="domain" description="DNA mismatch repair protein S5" evidence="5">
    <location>
        <begin position="225"/>
        <end position="365"/>
    </location>
</feature>
<evidence type="ECO:0000313" key="6">
    <source>
        <dbReference type="EMBL" id="KZT24590.1"/>
    </source>
</evidence>
<dbReference type="SMART" id="SM01340">
    <property type="entry name" value="DNA_mis_repair"/>
    <property type="match status" value="1"/>
</dbReference>
<evidence type="ECO:0000256" key="1">
    <source>
        <dbReference type="ARBA" id="ARBA00006082"/>
    </source>
</evidence>
<dbReference type="PANTHER" id="PTHR10073">
    <property type="entry name" value="DNA MISMATCH REPAIR PROTEIN MLH, PMS, MUTL"/>
    <property type="match status" value="1"/>
</dbReference>
<dbReference type="SUPFAM" id="SSF118116">
    <property type="entry name" value="DNA mismatch repair protein MutL"/>
    <property type="match status" value="1"/>
</dbReference>
<dbReference type="GO" id="GO:0032300">
    <property type="term" value="C:mismatch repair complex"/>
    <property type="evidence" value="ECO:0007669"/>
    <property type="project" value="InterPro"/>
</dbReference>
<dbReference type="InterPro" id="IPR013507">
    <property type="entry name" value="DNA_mismatch_S5_2-like"/>
</dbReference>
<dbReference type="OrthoDB" id="429932at2759"/>
<dbReference type="GO" id="GO:0005524">
    <property type="term" value="F:ATP binding"/>
    <property type="evidence" value="ECO:0007669"/>
    <property type="project" value="InterPro"/>
</dbReference>
<evidence type="ECO:0000256" key="3">
    <source>
        <dbReference type="SAM" id="MobiDB-lite"/>
    </source>
</evidence>
<dbReference type="InterPro" id="IPR042120">
    <property type="entry name" value="MutL_C_dimsub"/>
</dbReference>
<accession>A0A165S2K7</accession>
<dbReference type="InterPro" id="IPR038973">
    <property type="entry name" value="MutL/Mlh/Pms-like"/>
</dbReference>
<dbReference type="GO" id="GO:0140664">
    <property type="term" value="F:ATP-dependent DNA damage sensor activity"/>
    <property type="evidence" value="ECO:0007669"/>
    <property type="project" value="InterPro"/>
</dbReference>
<reference evidence="6 7" key="1">
    <citation type="journal article" date="2016" name="Mol. Biol. Evol.">
        <title>Comparative Genomics of Early-Diverging Mushroom-Forming Fungi Provides Insights into the Origins of Lignocellulose Decay Capabilities.</title>
        <authorList>
            <person name="Nagy L.G."/>
            <person name="Riley R."/>
            <person name="Tritt A."/>
            <person name="Adam C."/>
            <person name="Daum C."/>
            <person name="Floudas D."/>
            <person name="Sun H."/>
            <person name="Yadav J.S."/>
            <person name="Pangilinan J."/>
            <person name="Larsson K.H."/>
            <person name="Matsuura K."/>
            <person name="Barry K."/>
            <person name="Labutti K."/>
            <person name="Kuo R."/>
            <person name="Ohm R.A."/>
            <person name="Bhattacharya S.S."/>
            <person name="Shirouzu T."/>
            <person name="Yoshinaga Y."/>
            <person name="Martin F.M."/>
            <person name="Grigoriev I.V."/>
            <person name="Hibbett D.S."/>
        </authorList>
    </citation>
    <scope>NUCLEOTIDE SEQUENCE [LARGE SCALE GENOMIC DNA]</scope>
    <source>
        <strain evidence="6 7">HHB14362 ss-1</strain>
    </source>
</reference>
<organism evidence="6 7">
    <name type="scientific">Neolentinus lepideus HHB14362 ss-1</name>
    <dbReference type="NCBI Taxonomy" id="1314782"/>
    <lineage>
        <taxon>Eukaryota</taxon>
        <taxon>Fungi</taxon>
        <taxon>Dikarya</taxon>
        <taxon>Basidiomycota</taxon>
        <taxon>Agaricomycotina</taxon>
        <taxon>Agaricomycetes</taxon>
        <taxon>Gloeophyllales</taxon>
        <taxon>Gloeophyllaceae</taxon>
        <taxon>Neolentinus</taxon>
    </lineage>
</organism>
<dbReference type="InterPro" id="IPR014762">
    <property type="entry name" value="DNA_mismatch_repair_CS"/>
</dbReference>
<dbReference type="Proteomes" id="UP000076761">
    <property type="component" value="Unassembled WGS sequence"/>
</dbReference>
<name>A0A165S2K7_9AGAM</name>
<dbReference type="Gene3D" id="3.30.230.10">
    <property type="match status" value="1"/>
</dbReference>
<dbReference type="Gene3D" id="3.30.1540.20">
    <property type="entry name" value="MutL, C-terminal domain, dimerisation subdomain"/>
    <property type="match status" value="1"/>
</dbReference>
<feature type="region of interest" description="Disordered" evidence="3">
    <location>
        <begin position="471"/>
        <end position="508"/>
    </location>
</feature>